<evidence type="ECO:0008006" key="4">
    <source>
        <dbReference type="Google" id="ProtNLM"/>
    </source>
</evidence>
<gene>
    <name evidence="1" type="ORF">BMJ33_18460</name>
    <name evidence="2" type="ORF">EMEDMD4_60031</name>
</gene>
<evidence type="ECO:0000313" key="2">
    <source>
        <dbReference type="EMBL" id="VTZ64449.1"/>
    </source>
</evidence>
<protein>
    <recommendedName>
        <fullName evidence="4">PAS domain-containing protein</fullName>
    </recommendedName>
</protein>
<dbReference type="EMBL" id="NBUC01000093">
    <property type="protein sequence ID" value="PLU01387.1"/>
    <property type="molecule type" value="Genomic_DNA"/>
</dbReference>
<reference evidence="1" key="1">
    <citation type="submission" date="2017-04" db="EMBL/GenBank/DDBJ databases">
        <authorList>
            <person name="Porter S."/>
            <person name="Friesen M.L."/>
            <person name="Faber-Hammond J."/>
        </authorList>
    </citation>
    <scope>NUCLEOTIDE SEQUENCE</scope>
    <source>
        <strain evidence="1">Str16</strain>
    </source>
</reference>
<sequence length="141" mass="15063">MLNFMTPGSGAVKPLSLEAHEAWTRRVSQAGCLVEPWRCDLSSGAFVVGSRTLAVLGLRRNPCGIIDLVRAYDEGDRSTILNILERATESSSSFCFSTTIRSGTGHPSPLYCIGNSTLRERGAEGSLEGVFALPETGKLSA</sequence>
<dbReference type="RefSeq" id="WP_011974607.1">
    <property type="nucleotide sequence ID" value="NZ_ATYC01000022.1"/>
</dbReference>
<dbReference type="Proteomes" id="UP001190825">
    <property type="component" value="Unassembled WGS sequence"/>
</dbReference>
<proteinExistence type="predicted"/>
<name>A0A508X3W2_9HYPH</name>
<evidence type="ECO:0000313" key="3">
    <source>
        <dbReference type="Proteomes" id="UP001190825"/>
    </source>
</evidence>
<dbReference type="GeneID" id="61609676"/>
<organism evidence="2">
    <name type="scientific">Sinorhizobium medicae</name>
    <dbReference type="NCBI Taxonomy" id="110321"/>
    <lineage>
        <taxon>Bacteria</taxon>
        <taxon>Pseudomonadati</taxon>
        <taxon>Pseudomonadota</taxon>
        <taxon>Alphaproteobacteria</taxon>
        <taxon>Hyphomicrobiales</taxon>
        <taxon>Rhizobiaceae</taxon>
        <taxon>Sinorhizobium/Ensifer group</taxon>
        <taxon>Sinorhizobium</taxon>
    </lineage>
</organism>
<evidence type="ECO:0000313" key="1">
    <source>
        <dbReference type="EMBL" id="PLU01387.1"/>
    </source>
</evidence>
<accession>A0A508X3W2</accession>
<dbReference type="EMBL" id="CABFNB010000128">
    <property type="protein sequence ID" value="VTZ64449.1"/>
    <property type="molecule type" value="Genomic_DNA"/>
</dbReference>
<dbReference type="Proteomes" id="UP000507954">
    <property type="component" value="Unassembled WGS sequence"/>
</dbReference>
<reference evidence="2" key="3">
    <citation type="submission" date="2019-06" db="EMBL/GenBank/DDBJ databases">
        <authorList>
            <person name="Le Quere A."/>
            <person name="Colella S."/>
        </authorList>
    </citation>
    <scope>NUCLEOTIDE SEQUENCE</scope>
    <source>
        <strain evidence="2">EmedicaeMD41</strain>
    </source>
</reference>
<reference evidence="1 3" key="2">
    <citation type="journal article" date="2018" name="FEMS Microbiol. Ecol.">
        <title>Co-invading symbiotic mutualists of Medicago polymorpha retain high ancestral diversity and contain diverse accessory genomes.</title>
        <authorList>
            <person name="Porter S.S."/>
            <person name="Faber-Hammond J.J."/>
            <person name="Friesen M.L."/>
        </authorList>
    </citation>
    <scope>NUCLEOTIDE SEQUENCE [LARGE SCALE GENOMIC DNA]</scope>
    <source>
        <strain evidence="1 3">Str16</strain>
    </source>
</reference>
<dbReference type="OMA" id="CMGESNG"/>
<dbReference type="AlphaFoldDB" id="A0A508X3W2"/>
<keyword evidence="3" id="KW-1185">Reference proteome</keyword>